<reference evidence="13 14" key="1">
    <citation type="submission" date="2019-03" db="EMBL/GenBank/DDBJ databases">
        <title>Metabolic potential of uncultured bacteria and archaea associated with petroleum seepage in deep-sea sediments.</title>
        <authorList>
            <person name="Dong X."/>
            <person name="Hubert C."/>
        </authorList>
    </citation>
    <scope>NUCLEOTIDE SEQUENCE [LARGE SCALE GENOMIC DNA]</scope>
    <source>
        <strain evidence="13">E29_bin52</strain>
    </source>
</reference>
<dbReference type="EMBL" id="SOIZ01000154">
    <property type="protein sequence ID" value="TET62851.1"/>
    <property type="molecule type" value="Genomic_DNA"/>
</dbReference>
<dbReference type="InterPro" id="IPR024932">
    <property type="entry name" value="ApbE"/>
</dbReference>
<evidence type="ECO:0000313" key="14">
    <source>
        <dbReference type="Proteomes" id="UP000319130"/>
    </source>
</evidence>
<dbReference type="Proteomes" id="UP000319130">
    <property type="component" value="Unassembled WGS sequence"/>
</dbReference>
<comment type="catalytic activity">
    <reaction evidence="9 10">
        <text>L-threonyl-[protein] + FAD = FMN-L-threonyl-[protein] + AMP + H(+)</text>
        <dbReference type="Rhea" id="RHEA:36847"/>
        <dbReference type="Rhea" id="RHEA-COMP:11060"/>
        <dbReference type="Rhea" id="RHEA-COMP:11061"/>
        <dbReference type="ChEBI" id="CHEBI:15378"/>
        <dbReference type="ChEBI" id="CHEBI:30013"/>
        <dbReference type="ChEBI" id="CHEBI:57692"/>
        <dbReference type="ChEBI" id="CHEBI:74257"/>
        <dbReference type="ChEBI" id="CHEBI:456215"/>
        <dbReference type="EC" id="2.7.1.180"/>
    </reaction>
</comment>
<dbReference type="Gene3D" id="3.10.520.10">
    <property type="entry name" value="ApbE-like domains"/>
    <property type="match status" value="1"/>
</dbReference>
<organism evidence="13 14">
    <name type="scientific">Aerophobetes bacterium</name>
    <dbReference type="NCBI Taxonomy" id="2030807"/>
    <lineage>
        <taxon>Bacteria</taxon>
        <taxon>Candidatus Aerophobota</taxon>
    </lineage>
</organism>
<evidence type="ECO:0000256" key="6">
    <source>
        <dbReference type="ARBA" id="ARBA00022827"/>
    </source>
</evidence>
<evidence type="ECO:0000256" key="9">
    <source>
        <dbReference type="ARBA" id="ARBA00048540"/>
    </source>
</evidence>
<evidence type="ECO:0000313" key="13">
    <source>
        <dbReference type="EMBL" id="TET62851.1"/>
    </source>
</evidence>
<keyword evidence="12" id="KW-0472">Membrane</keyword>
<evidence type="ECO:0000256" key="1">
    <source>
        <dbReference type="ARBA" id="ARBA00011955"/>
    </source>
</evidence>
<dbReference type="PANTHER" id="PTHR30040:SF2">
    <property type="entry name" value="FAD:PROTEIN FMN TRANSFERASE"/>
    <property type="match status" value="1"/>
</dbReference>
<sequence length="332" mass="37032">MKSSRRSLRKTIWVVLPIALILVAAWYILGLKARPLKRTEMIMGTVVEITVIPPNQEAIEEAFDAIREVDQLMSTYKPESEISILNRQGQNHVSLQTSRIIQEAIKFSEVTNGAFDITCRPLINLWKRAKKEEKIPTLKEIEEARSLVSYKKIILQGDLVEFQEPGMQIDLGGIAKGWAVDKAVQTLKKRGVRAALVNAGGDLFALGRRGLWKKWDVGIQNPRDEKKILSTIEVNNRGVATSGDYRRYFTLEGRRFSHIVDPRTGETVEDVPMSVTVVAPDATTADALATGIFVLGPEEGMRLIESLPGIEGLIVSEGMQMDTSSGWSKFQK</sequence>
<keyword evidence="12" id="KW-1133">Transmembrane helix</keyword>
<keyword evidence="6 10" id="KW-0274">FAD</keyword>
<keyword evidence="4 10" id="KW-0808">Transferase</keyword>
<dbReference type="InterPro" id="IPR003374">
    <property type="entry name" value="ApbE-like_sf"/>
</dbReference>
<accession>A0A523W782</accession>
<evidence type="ECO:0000256" key="11">
    <source>
        <dbReference type="PIRSR" id="PIRSR006268-2"/>
    </source>
</evidence>
<dbReference type="EC" id="2.7.1.180" evidence="1 10"/>
<evidence type="ECO:0000256" key="7">
    <source>
        <dbReference type="ARBA" id="ARBA00022842"/>
    </source>
</evidence>
<name>A0A523W782_UNCAE</name>
<dbReference type="SUPFAM" id="SSF143631">
    <property type="entry name" value="ApbE-like"/>
    <property type="match status" value="1"/>
</dbReference>
<dbReference type="PANTHER" id="PTHR30040">
    <property type="entry name" value="THIAMINE BIOSYNTHESIS LIPOPROTEIN APBE"/>
    <property type="match status" value="1"/>
</dbReference>
<dbReference type="Pfam" id="PF02424">
    <property type="entry name" value="ApbE"/>
    <property type="match status" value="1"/>
</dbReference>
<dbReference type="GO" id="GO:0046872">
    <property type="term" value="F:metal ion binding"/>
    <property type="evidence" value="ECO:0007669"/>
    <property type="project" value="UniProtKB-UniRule"/>
</dbReference>
<keyword evidence="12" id="KW-0812">Transmembrane</keyword>
<proteinExistence type="inferred from homology"/>
<evidence type="ECO:0000256" key="4">
    <source>
        <dbReference type="ARBA" id="ARBA00022679"/>
    </source>
</evidence>
<keyword evidence="7 10" id="KW-0460">Magnesium</keyword>
<protein>
    <recommendedName>
        <fullName evidence="2 10">FAD:protein FMN transferase</fullName>
        <ecNumber evidence="1 10">2.7.1.180</ecNumber>
    </recommendedName>
    <alternativeName>
        <fullName evidence="8 10">Flavin transferase</fullName>
    </alternativeName>
</protein>
<comment type="similarity">
    <text evidence="10">Belongs to the ApbE family.</text>
</comment>
<evidence type="ECO:0000256" key="5">
    <source>
        <dbReference type="ARBA" id="ARBA00022723"/>
    </source>
</evidence>
<feature type="binding site" evidence="11">
    <location>
        <position position="173"/>
    </location>
    <ligand>
        <name>Mg(2+)</name>
        <dbReference type="ChEBI" id="CHEBI:18420"/>
    </ligand>
</feature>
<keyword evidence="3 10" id="KW-0285">Flavoprotein</keyword>
<evidence type="ECO:0000256" key="10">
    <source>
        <dbReference type="PIRNR" id="PIRNR006268"/>
    </source>
</evidence>
<evidence type="ECO:0000256" key="12">
    <source>
        <dbReference type="SAM" id="Phobius"/>
    </source>
</evidence>
<dbReference type="GO" id="GO:0016740">
    <property type="term" value="F:transferase activity"/>
    <property type="evidence" value="ECO:0007669"/>
    <property type="project" value="UniProtKB-UniRule"/>
</dbReference>
<comment type="cofactor">
    <cofactor evidence="11">
        <name>Mg(2+)</name>
        <dbReference type="ChEBI" id="CHEBI:18420"/>
    </cofactor>
    <cofactor evidence="11">
        <name>Mn(2+)</name>
        <dbReference type="ChEBI" id="CHEBI:29035"/>
    </cofactor>
    <text evidence="11">Magnesium. Can also use manganese.</text>
</comment>
<evidence type="ECO:0000256" key="8">
    <source>
        <dbReference type="ARBA" id="ARBA00031306"/>
    </source>
</evidence>
<feature type="binding site" evidence="11">
    <location>
        <position position="286"/>
    </location>
    <ligand>
        <name>Mg(2+)</name>
        <dbReference type="ChEBI" id="CHEBI:18420"/>
    </ligand>
</feature>
<feature type="binding site" evidence="11">
    <location>
        <position position="290"/>
    </location>
    <ligand>
        <name>Mg(2+)</name>
        <dbReference type="ChEBI" id="CHEBI:18420"/>
    </ligand>
</feature>
<dbReference type="AlphaFoldDB" id="A0A523W782"/>
<keyword evidence="5 10" id="KW-0479">Metal-binding</keyword>
<evidence type="ECO:0000256" key="2">
    <source>
        <dbReference type="ARBA" id="ARBA00016337"/>
    </source>
</evidence>
<feature type="transmembrane region" description="Helical" evidence="12">
    <location>
        <begin position="12"/>
        <end position="29"/>
    </location>
</feature>
<dbReference type="PIRSF" id="PIRSF006268">
    <property type="entry name" value="ApbE"/>
    <property type="match status" value="1"/>
</dbReference>
<evidence type="ECO:0000256" key="3">
    <source>
        <dbReference type="ARBA" id="ARBA00022630"/>
    </source>
</evidence>
<comment type="caution">
    <text evidence="13">The sequence shown here is derived from an EMBL/GenBank/DDBJ whole genome shotgun (WGS) entry which is preliminary data.</text>
</comment>
<gene>
    <name evidence="13" type="ORF">E3J48_03640</name>
</gene>